<evidence type="ECO:0000256" key="1">
    <source>
        <dbReference type="SAM" id="SignalP"/>
    </source>
</evidence>
<protein>
    <submittedName>
        <fullName evidence="2">CLUMA_CG021164, isoform A</fullName>
    </submittedName>
</protein>
<name>A0A1J1JA95_9DIPT</name>
<reference evidence="2 3" key="1">
    <citation type="submission" date="2015-04" db="EMBL/GenBank/DDBJ databases">
        <authorList>
            <person name="Syromyatnikov M.Y."/>
            <person name="Popov V.N."/>
        </authorList>
    </citation>
    <scope>NUCLEOTIDE SEQUENCE [LARGE SCALE GENOMIC DNA]</scope>
</reference>
<accession>A0A1J1JA95</accession>
<dbReference type="EMBL" id="CVRI01000074">
    <property type="protein sequence ID" value="CRL07945.1"/>
    <property type="molecule type" value="Genomic_DNA"/>
</dbReference>
<gene>
    <name evidence="2" type="ORF">CLUMA_CG021164</name>
</gene>
<evidence type="ECO:0000313" key="3">
    <source>
        <dbReference type="Proteomes" id="UP000183832"/>
    </source>
</evidence>
<feature type="signal peptide" evidence="1">
    <location>
        <begin position="1"/>
        <end position="31"/>
    </location>
</feature>
<keyword evidence="1" id="KW-0732">Signal</keyword>
<evidence type="ECO:0000313" key="2">
    <source>
        <dbReference type="EMBL" id="CRL07945.1"/>
    </source>
</evidence>
<sequence length="80" mass="8991">MLLRGKTVSKKTGKSFCSLLFFLLLIAESQMVYVSKKCNKENHENLPDVKGICKPSSPQKIPGIIHAKNLQEHFATFEAK</sequence>
<keyword evidence="3" id="KW-1185">Reference proteome</keyword>
<dbReference type="Proteomes" id="UP000183832">
    <property type="component" value="Unassembled WGS sequence"/>
</dbReference>
<feature type="chain" id="PRO_5011978010" evidence="1">
    <location>
        <begin position="32"/>
        <end position="80"/>
    </location>
</feature>
<dbReference type="AlphaFoldDB" id="A0A1J1JA95"/>
<organism evidence="2 3">
    <name type="scientific">Clunio marinus</name>
    <dbReference type="NCBI Taxonomy" id="568069"/>
    <lineage>
        <taxon>Eukaryota</taxon>
        <taxon>Metazoa</taxon>
        <taxon>Ecdysozoa</taxon>
        <taxon>Arthropoda</taxon>
        <taxon>Hexapoda</taxon>
        <taxon>Insecta</taxon>
        <taxon>Pterygota</taxon>
        <taxon>Neoptera</taxon>
        <taxon>Endopterygota</taxon>
        <taxon>Diptera</taxon>
        <taxon>Nematocera</taxon>
        <taxon>Chironomoidea</taxon>
        <taxon>Chironomidae</taxon>
        <taxon>Clunio</taxon>
    </lineage>
</organism>
<proteinExistence type="predicted"/>